<gene>
    <name evidence="2" type="primary">39</name>
    <name evidence="2" type="ORF">PBI_UNTOUCHABLE_39</name>
</gene>
<reference evidence="2 3" key="1">
    <citation type="submission" date="2019-10" db="EMBL/GenBank/DDBJ databases">
        <authorList>
            <person name="Divens A.M."/>
            <person name="Fryberger R.B."/>
            <person name="Garlena R.A."/>
            <person name="Russell D.A."/>
            <person name="Pope W.H."/>
            <person name="Jacobs-Sera D."/>
            <person name="Hatfull G.F."/>
        </authorList>
    </citation>
    <scope>NUCLEOTIDE SEQUENCE [LARGE SCALE GENOMIC DNA]</scope>
</reference>
<keyword evidence="1" id="KW-1133">Transmembrane helix</keyword>
<evidence type="ECO:0000313" key="2">
    <source>
        <dbReference type="EMBL" id="QGJ89084.1"/>
    </source>
</evidence>
<accession>A0A649VA44</accession>
<dbReference type="EMBL" id="MN585982">
    <property type="protein sequence ID" value="QGJ89084.1"/>
    <property type="molecule type" value="Genomic_DNA"/>
</dbReference>
<keyword evidence="1" id="KW-0472">Membrane</keyword>
<dbReference type="RefSeq" id="YP_009853698.1">
    <property type="nucleotide sequence ID" value="NC_048823.1"/>
</dbReference>
<name>A0A649VA44_9CAUD</name>
<sequence>MPYNETPTKGITMMNPVKKWKSIDGEGQLAIMCGAAYVGAAVVTVTTVVAGTAAVAYGAVKLANHVSDTDN</sequence>
<organism evidence="2 3">
    <name type="scientific">Gordonia phage Untouchable</name>
    <dbReference type="NCBI Taxonomy" id="2656542"/>
    <lineage>
        <taxon>Viruses</taxon>
        <taxon>Duplodnaviria</taxon>
        <taxon>Heunggongvirae</taxon>
        <taxon>Uroviricota</taxon>
        <taxon>Caudoviricetes</taxon>
        <taxon>Deejayvirinae</taxon>
        <taxon>Kenoshavirus</taxon>
        <taxon>Kenoshavirus untouchable</taxon>
    </lineage>
</organism>
<keyword evidence="3" id="KW-1185">Reference proteome</keyword>
<dbReference type="GeneID" id="55624384"/>
<evidence type="ECO:0000256" key="1">
    <source>
        <dbReference type="SAM" id="Phobius"/>
    </source>
</evidence>
<keyword evidence="1" id="KW-0812">Transmembrane</keyword>
<proteinExistence type="predicted"/>
<protein>
    <submittedName>
        <fullName evidence="2">Uncharacterized protein</fullName>
    </submittedName>
</protein>
<dbReference type="Proteomes" id="UP000423529">
    <property type="component" value="Segment"/>
</dbReference>
<evidence type="ECO:0000313" key="3">
    <source>
        <dbReference type="Proteomes" id="UP000423529"/>
    </source>
</evidence>
<feature type="transmembrane region" description="Helical" evidence="1">
    <location>
        <begin position="29"/>
        <end position="57"/>
    </location>
</feature>
<dbReference type="KEGG" id="vg:55624384"/>